<dbReference type="EMBL" id="BK015467">
    <property type="protein sequence ID" value="DAE08254.1"/>
    <property type="molecule type" value="Genomic_DNA"/>
</dbReference>
<organism evidence="1">
    <name type="scientific">Siphoviridae sp. ctnsL8</name>
    <dbReference type="NCBI Taxonomy" id="2825666"/>
    <lineage>
        <taxon>Viruses</taxon>
        <taxon>Duplodnaviria</taxon>
        <taxon>Heunggongvirae</taxon>
        <taxon>Uroviricota</taxon>
        <taxon>Caudoviricetes</taxon>
    </lineage>
</organism>
<name>A0A8S5PMF3_9CAUD</name>
<protein>
    <submittedName>
        <fullName evidence="1">Uncharacterized protein</fullName>
    </submittedName>
</protein>
<sequence>MDFFCRVLPEGLVPLDDADWNEKRKLGIGKDVKVHITIPRNLKFHRKFMALLTIVYDNLPEKFSNPHDPNNYIGNLSSLLAAIKKDLGYCDIFRVNGELIFQPKSISFSSMDETAFEHFYDLAVTDILKNYLCGTNRNLLLKEVEEFINRP</sequence>
<evidence type="ECO:0000313" key="1">
    <source>
        <dbReference type="EMBL" id="DAE08254.1"/>
    </source>
</evidence>
<reference evidence="1" key="1">
    <citation type="journal article" date="2021" name="Proc. Natl. Acad. Sci. U.S.A.">
        <title>A Catalog of Tens of Thousands of Viruses from Human Metagenomes Reveals Hidden Associations with Chronic Diseases.</title>
        <authorList>
            <person name="Tisza M.J."/>
            <person name="Buck C.B."/>
        </authorList>
    </citation>
    <scope>NUCLEOTIDE SEQUENCE</scope>
    <source>
        <strain evidence="1">CtnsL8</strain>
    </source>
</reference>
<proteinExistence type="predicted"/>
<accession>A0A8S5PMF3</accession>